<protein>
    <submittedName>
        <fullName evidence="2">Uncharacterized protein</fullName>
    </submittedName>
</protein>
<feature type="compositionally biased region" description="Basic and acidic residues" evidence="1">
    <location>
        <begin position="83"/>
        <end position="101"/>
    </location>
</feature>
<accession>A0A7C8PMV2</accession>
<name>A0A7C8PMV2_ORBOL</name>
<reference evidence="4 5" key="1">
    <citation type="submission" date="2019-06" db="EMBL/GenBank/DDBJ databases">
        <authorList>
            <person name="Palmer J.M."/>
        </authorList>
    </citation>
    <scope>NUCLEOTIDE SEQUENCE [LARGE SCALE GENOMIC DNA]</scope>
    <source>
        <strain evidence="3 4">TWF106</strain>
        <strain evidence="2 5">TWF788</strain>
    </source>
</reference>
<dbReference type="EMBL" id="JAABOE010000117">
    <property type="protein sequence ID" value="KAF3163988.1"/>
    <property type="molecule type" value="Genomic_DNA"/>
</dbReference>
<evidence type="ECO:0000313" key="3">
    <source>
        <dbReference type="EMBL" id="KAF3213020.1"/>
    </source>
</evidence>
<dbReference type="AlphaFoldDB" id="A0A7C8PMV2"/>
<gene>
    <name evidence="3" type="ORF">TWF106_009596</name>
    <name evidence="2" type="ORF">TWF788_001297</name>
</gene>
<evidence type="ECO:0000256" key="1">
    <source>
        <dbReference type="SAM" id="MobiDB-lite"/>
    </source>
</evidence>
<sequence>MGSYEVQRQAQCIGSHANCNSPTQIKVSHHSYSRQSRTYFGFRLEADHKQFRTVQMISKNLGVAGRHTSIVADMIVTKRWAHRSAESQEPRDLELPRDGDDNHINNLFSRCRIRTISMQSRGSSFKALPGSMSG</sequence>
<evidence type="ECO:0000313" key="5">
    <source>
        <dbReference type="Proteomes" id="UP000479691"/>
    </source>
</evidence>
<dbReference type="Proteomes" id="UP000479691">
    <property type="component" value="Unassembled WGS sequence"/>
</dbReference>
<organism evidence="2 5">
    <name type="scientific">Orbilia oligospora</name>
    <name type="common">Nematode-trapping fungus</name>
    <name type="synonym">Arthrobotrys oligospora</name>
    <dbReference type="NCBI Taxonomy" id="2813651"/>
    <lineage>
        <taxon>Eukaryota</taxon>
        <taxon>Fungi</taxon>
        <taxon>Dikarya</taxon>
        <taxon>Ascomycota</taxon>
        <taxon>Pezizomycotina</taxon>
        <taxon>Orbiliomycetes</taxon>
        <taxon>Orbiliales</taxon>
        <taxon>Orbiliaceae</taxon>
        <taxon>Orbilia</taxon>
    </lineage>
</organism>
<dbReference type="EMBL" id="WIWS01000066">
    <property type="protein sequence ID" value="KAF3213020.1"/>
    <property type="molecule type" value="Genomic_DNA"/>
</dbReference>
<evidence type="ECO:0000313" key="2">
    <source>
        <dbReference type="EMBL" id="KAF3163988.1"/>
    </source>
</evidence>
<dbReference type="Proteomes" id="UP000472727">
    <property type="component" value="Unassembled WGS sequence"/>
</dbReference>
<evidence type="ECO:0000313" key="4">
    <source>
        <dbReference type="Proteomes" id="UP000472727"/>
    </source>
</evidence>
<feature type="region of interest" description="Disordered" evidence="1">
    <location>
        <begin position="81"/>
        <end position="101"/>
    </location>
</feature>
<proteinExistence type="predicted"/>
<comment type="caution">
    <text evidence="2">The sequence shown here is derived from an EMBL/GenBank/DDBJ whole genome shotgun (WGS) entry which is preliminary data.</text>
</comment>